<dbReference type="PANTHER" id="PTHR12001:SF85">
    <property type="entry name" value="SHORT CHAIN ISOPRENYL DIPHOSPHATE SYNTHASE"/>
    <property type="match status" value="1"/>
</dbReference>
<organism evidence="7 8">
    <name type="scientific">Candidatus Wildermuthbacteria bacterium RIFCSPLOWO2_02_FULL_47_9c</name>
    <dbReference type="NCBI Taxonomy" id="1802466"/>
    <lineage>
        <taxon>Bacteria</taxon>
        <taxon>Candidatus Wildermuthiibacteriota</taxon>
    </lineage>
</organism>
<evidence type="ECO:0000256" key="3">
    <source>
        <dbReference type="ARBA" id="ARBA00022679"/>
    </source>
</evidence>
<dbReference type="Pfam" id="PF00348">
    <property type="entry name" value="polyprenyl_synt"/>
    <property type="match status" value="1"/>
</dbReference>
<proteinExistence type="inferred from homology"/>
<evidence type="ECO:0000256" key="4">
    <source>
        <dbReference type="ARBA" id="ARBA00022723"/>
    </source>
</evidence>
<dbReference type="EMBL" id="MHUL01000035">
    <property type="protein sequence ID" value="OHA76349.1"/>
    <property type="molecule type" value="Genomic_DNA"/>
</dbReference>
<dbReference type="PANTHER" id="PTHR12001">
    <property type="entry name" value="GERANYLGERANYL PYROPHOSPHATE SYNTHASE"/>
    <property type="match status" value="1"/>
</dbReference>
<evidence type="ECO:0000313" key="8">
    <source>
        <dbReference type="Proteomes" id="UP000178222"/>
    </source>
</evidence>
<comment type="similarity">
    <text evidence="2 6">Belongs to the FPP/GGPP synthase family.</text>
</comment>
<evidence type="ECO:0008006" key="9">
    <source>
        <dbReference type="Google" id="ProtNLM"/>
    </source>
</evidence>
<dbReference type="SUPFAM" id="SSF48576">
    <property type="entry name" value="Terpenoid synthases"/>
    <property type="match status" value="1"/>
</dbReference>
<dbReference type="CDD" id="cd00685">
    <property type="entry name" value="Trans_IPPS_HT"/>
    <property type="match status" value="1"/>
</dbReference>
<keyword evidence="3 6" id="KW-0808">Transferase</keyword>
<protein>
    <recommendedName>
        <fullName evidence="9">Polyprenyl synthetase</fullName>
    </recommendedName>
</protein>
<dbReference type="SFLD" id="SFLDS00005">
    <property type="entry name" value="Isoprenoid_Synthase_Type_I"/>
    <property type="match status" value="1"/>
</dbReference>
<accession>A0A1G2RVD7</accession>
<keyword evidence="5" id="KW-0460">Magnesium</keyword>
<evidence type="ECO:0000256" key="1">
    <source>
        <dbReference type="ARBA" id="ARBA00001946"/>
    </source>
</evidence>
<evidence type="ECO:0000256" key="6">
    <source>
        <dbReference type="RuleBase" id="RU004466"/>
    </source>
</evidence>
<dbReference type="GO" id="GO:0008299">
    <property type="term" value="P:isoprenoid biosynthetic process"/>
    <property type="evidence" value="ECO:0007669"/>
    <property type="project" value="InterPro"/>
</dbReference>
<dbReference type="PROSITE" id="PS00444">
    <property type="entry name" value="POLYPRENYL_SYNTHASE_2"/>
    <property type="match status" value="1"/>
</dbReference>
<keyword evidence="4" id="KW-0479">Metal-binding</keyword>
<dbReference type="InterPro" id="IPR033749">
    <property type="entry name" value="Polyprenyl_synt_CS"/>
</dbReference>
<dbReference type="Gene3D" id="1.10.600.10">
    <property type="entry name" value="Farnesyl Diphosphate Synthase"/>
    <property type="match status" value="1"/>
</dbReference>
<dbReference type="GO" id="GO:0046872">
    <property type="term" value="F:metal ion binding"/>
    <property type="evidence" value="ECO:0007669"/>
    <property type="project" value="UniProtKB-KW"/>
</dbReference>
<sequence length="337" mass="37515">MNSHVEAILKKYAALVNPVIKKMLAQGVTKQTRELLHYQISTGGKRLRPALAILSCLACGGKLQDALYPAAGLEILHNYTLIIDDIIDNSPKRRGKPTCWKKFGRSFAECIGIDYGATILQVIVESKSPKKVSAVYAKALKTIMDGEMEDVLLEQAGREEEPFPEKHRITRISLPLYKRMIGAKTASLFRASCELGAITANAPLQKVETLKTYGWHLGVAFQITDDVLDICGVNTGKPRGQDIREHKLGNILIFFALKELPLKNKLDLTKILRMDSPGNEDIKKAIMLIETTSAKKKAVQQALWYESEAKRALAALPPSQSRLMLEEIVDFVGLREY</sequence>
<dbReference type="InterPro" id="IPR000092">
    <property type="entry name" value="Polyprenyl_synt"/>
</dbReference>
<evidence type="ECO:0000256" key="5">
    <source>
        <dbReference type="ARBA" id="ARBA00022842"/>
    </source>
</evidence>
<reference evidence="7 8" key="1">
    <citation type="journal article" date="2016" name="Nat. Commun.">
        <title>Thousands of microbial genomes shed light on interconnected biogeochemical processes in an aquifer system.</title>
        <authorList>
            <person name="Anantharaman K."/>
            <person name="Brown C.T."/>
            <person name="Hug L.A."/>
            <person name="Sharon I."/>
            <person name="Castelle C.J."/>
            <person name="Probst A.J."/>
            <person name="Thomas B.C."/>
            <person name="Singh A."/>
            <person name="Wilkins M.J."/>
            <person name="Karaoz U."/>
            <person name="Brodie E.L."/>
            <person name="Williams K.H."/>
            <person name="Hubbard S.S."/>
            <person name="Banfield J.F."/>
        </authorList>
    </citation>
    <scope>NUCLEOTIDE SEQUENCE [LARGE SCALE GENOMIC DNA]</scope>
</reference>
<evidence type="ECO:0000256" key="2">
    <source>
        <dbReference type="ARBA" id="ARBA00006706"/>
    </source>
</evidence>
<dbReference type="SFLD" id="SFLDG01017">
    <property type="entry name" value="Polyprenyl_Transferase_Like"/>
    <property type="match status" value="1"/>
</dbReference>
<dbReference type="GO" id="GO:0004659">
    <property type="term" value="F:prenyltransferase activity"/>
    <property type="evidence" value="ECO:0007669"/>
    <property type="project" value="InterPro"/>
</dbReference>
<dbReference type="PROSITE" id="PS00723">
    <property type="entry name" value="POLYPRENYL_SYNTHASE_1"/>
    <property type="match status" value="1"/>
</dbReference>
<comment type="cofactor">
    <cofactor evidence="1">
        <name>Mg(2+)</name>
        <dbReference type="ChEBI" id="CHEBI:18420"/>
    </cofactor>
</comment>
<dbReference type="Proteomes" id="UP000178222">
    <property type="component" value="Unassembled WGS sequence"/>
</dbReference>
<name>A0A1G2RVD7_9BACT</name>
<dbReference type="InterPro" id="IPR008949">
    <property type="entry name" value="Isoprenoid_synthase_dom_sf"/>
</dbReference>
<evidence type="ECO:0000313" key="7">
    <source>
        <dbReference type="EMBL" id="OHA76349.1"/>
    </source>
</evidence>
<gene>
    <name evidence="7" type="ORF">A3J30_04195</name>
</gene>
<dbReference type="AlphaFoldDB" id="A0A1G2RVD7"/>
<comment type="caution">
    <text evidence="7">The sequence shown here is derived from an EMBL/GenBank/DDBJ whole genome shotgun (WGS) entry which is preliminary data.</text>
</comment>